<keyword evidence="1" id="KW-0813">Transport</keyword>
<dbReference type="InterPro" id="IPR003439">
    <property type="entry name" value="ABC_transporter-like_ATP-bd"/>
</dbReference>
<dbReference type="Pfam" id="PF00005">
    <property type="entry name" value="ABC_tran"/>
    <property type="match status" value="1"/>
</dbReference>
<dbReference type="PROSITE" id="PS50893">
    <property type="entry name" value="ABC_TRANSPORTER_2"/>
    <property type="match status" value="1"/>
</dbReference>
<dbReference type="GO" id="GO:0005886">
    <property type="term" value="C:plasma membrane"/>
    <property type="evidence" value="ECO:0007669"/>
    <property type="project" value="TreeGrafter"/>
</dbReference>
<dbReference type="FunFam" id="3.40.50.300:FF:000421">
    <property type="entry name" value="Branched-chain amino acid ABC transporter ATP-binding protein"/>
    <property type="match status" value="1"/>
</dbReference>
<dbReference type="SMART" id="SM00382">
    <property type="entry name" value="AAA"/>
    <property type="match status" value="1"/>
</dbReference>
<dbReference type="InterPro" id="IPR003593">
    <property type="entry name" value="AAA+_ATPase"/>
</dbReference>
<reference evidence="5 6" key="1">
    <citation type="journal article" date="2012" name="Environ. Microbiol.">
        <title>The genome sequence of Desulfatibacillum alkenivorans AK-01: a blueprint for anaerobic alkane oxidation.</title>
        <authorList>
            <person name="Callaghan A.V."/>
            <person name="Morris B.E."/>
            <person name="Pereira I.A."/>
            <person name="McInerney M.J."/>
            <person name="Austin R.N."/>
            <person name="Groves J.T."/>
            <person name="Kukor J.J."/>
            <person name="Suflita J.M."/>
            <person name="Young L.Y."/>
            <person name="Zylstra G.J."/>
            <person name="Wawrik B."/>
        </authorList>
    </citation>
    <scope>NUCLEOTIDE SEQUENCE [LARGE SCALE GENOMIC DNA]</scope>
    <source>
        <strain evidence="5 6">AK-01</strain>
    </source>
</reference>
<dbReference type="GO" id="GO:0016887">
    <property type="term" value="F:ATP hydrolysis activity"/>
    <property type="evidence" value="ECO:0007669"/>
    <property type="project" value="InterPro"/>
</dbReference>
<accession>B8FBG2</accession>
<dbReference type="Proteomes" id="UP000000739">
    <property type="component" value="Chromosome"/>
</dbReference>
<feature type="domain" description="ABC transporter" evidence="4">
    <location>
        <begin position="3"/>
        <end position="245"/>
    </location>
</feature>
<dbReference type="PANTHER" id="PTHR45772">
    <property type="entry name" value="CONSERVED COMPONENT OF ABC TRANSPORTER FOR NATURAL AMINO ACIDS-RELATED"/>
    <property type="match status" value="1"/>
</dbReference>
<dbReference type="RefSeq" id="WP_015947675.1">
    <property type="nucleotide sequence ID" value="NC_011768.1"/>
</dbReference>
<evidence type="ECO:0000256" key="2">
    <source>
        <dbReference type="ARBA" id="ARBA00022741"/>
    </source>
</evidence>
<dbReference type="InterPro" id="IPR027417">
    <property type="entry name" value="P-loop_NTPase"/>
</dbReference>
<keyword evidence="6" id="KW-1185">Reference proteome</keyword>
<dbReference type="SUPFAM" id="SSF52540">
    <property type="entry name" value="P-loop containing nucleoside triphosphate hydrolases"/>
    <property type="match status" value="1"/>
</dbReference>
<dbReference type="eggNOG" id="COG0411">
    <property type="taxonomic scope" value="Bacteria"/>
</dbReference>
<protein>
    <submittedName>
        <fullName evidence="5">ABC transporter related</fullName>
    </submittedName>
</protein>
<proteinExistence type="predicted"/>
<keyword evidence="3" id="KW-0067">ATP-binding</keyword>
<dbReference type="InterPro" id="IPR051120">
    <property type="entry name" value="ABC_AA/LPS_Transport"/>
</dbReference>
<dbReference type="HOGENOM" id="CLU_000604_1_2_7"/>
<evidence type="ECO:0000313" key="6">
    <source>
        <dbReference type="Proteomes" id="UP000000739"/>
    </source>
</evidence>
<evidence type="ECO:0000256" key="1">
    <source>
        <dbReference type="ARBA" id="ARBA00022448"/>
    </source>
</evidence>
<dbReference type="AlphaFoldDB" id="B8FBG2"/>
<dbReference type="CDD" id="cd03219">
    <property type="entry name" value="ABC_Mj1267_LivG_branched"/>
    <property type="match status" value="1"/>
</dbReference>
<organism evidence="5 6">
    <name type="scientific">Desulfatibacillum aliphaticivorans</name>
    <dbReference type="NCBI Taxonomy" id="218208"/>
    <lineage>
        <taxon>Bacteria</taxon>
        <taxon>Pseudomonadati</taxon>
        <taxon>Thermodesulfobacteriota</taxon>
        <taxon>Desulfobacteria</taxon>
        <taxon>Desulfobacterales</taxon>
        <taxon>Desulfatibacillaceae</taxon>
        <taxon>Desulfatibacillum</taxon>
    </lineage>
</organism>
<dbReference type="GO" id="GO:0005524">
    <property type="term" value="F:ATP binding"/>
    <property type="evidence" value="ECO:0007669"/>
    <property type="project" value="UniProtKB-KW"/>
</dbReference>
<sequence>MIIQAEKLTKKFGGLTAVNQVDFSLAAGEFKSIIGPNGAGKTTLFNLIAGAESPDGGRILFQGEEITSLPQERIVRKGIVKTYQTSQFFPSLSVLQNLSIAAQPPGSWRLLWTGKGFAQKTLTQANTVLKQVGLENAADSPAEALSHGERRYLDLGLALATQPKVLLLDEPTAGMSPAETRQAARLIKHLAQEFSLSVILVEHDMDVVMEVSDRVLVMNEGRIFAEGSQQEIRRNSDVQRIYLGKGRAAC</sequence>
<name>B8FBG2_DESAL</name>
<evidence type="ECO:0000313" key="5">
    <source>
        <dbReference type="EMBL" id="ACL04606.1"/>
    </source>
</evidence>
<dbReference type="KEGG" id="dal:Dalk_2916"/>
<keyword evidence="2" id="KW-0547">Nucleotide-binding</keyword>
<dbReference type="EMBL" id="CP001322">
    <property type="protein sequence ID" value="ACL04606.1"/>
    <property type="molecule type" value="Genomic_DNA"/>
</dbReference>
<dbReference type="PANTHER" id="PTHR45772:SF2">
    <property type="entry name" value="ABC TRANSPORTER ATP-BINDING PROTEIN"/>
    <property type="match status" value="1"/>
</dbReference>
<evidence type="ECO:0000256" key="3">
    <source>
        <dbReference type="ARBA" id="ARBA00022840"/>
    </source>
</evidence>
<evidence type="ECO:0000259" key="4">
    <source>
        <dbReference type="PROSITE" id="PS50893"/>
    </source>
</evidence>
<gene>
    <name evidence="5" type="ordered locus">Dalk_2916</name>
</gene>
<dbReference type="Gene3D" id="3.40.50.300">
    <property type="entry name" value="P-loop containing nucleotide triphosphate hydrolases"/>
    <property type="match status" value="1"/>
</dbReference>